<feature type="compositionally biased region" description="Polar residues" evidence="3">
    <location>
        <begin position="251"/>
        <end position="260"/>
    </location>
</feature>
<dbReference type="InterPro" id="IPR032054">
    <property type="entry name" value="Cdt1_C"/>
</dbReference>
<dbReference type="PANTHER" id="PTHR28637">
    <property type="entry name" value="DNA REPLICATION FACTOR CDT1"/>
    <property type="match status" value="1"/>
</dbReference>
<dbReference type="Gene3D" id="1.10.10.1420">
    <property type="entry name" value="DNA replication factor Cdt1, C-terminal WH domain"/>
    <property type="match status" value="1"/>
</dbReference>
<name>A0AAN7RDC7_TRANT</name>
<evidence type="ECO:0000256" key="2">
    <source>
        <dbReference type="ARBA" id="ARBA00023306"/>
    </source>
</evidence>
<feature type="domain" description="CDT1 Geminin-binding" evidence="4">
    <location>
        <begin position="106"/>
        <end position="238"/>
    </location>
</feature>
<dbReference type="GO" id="GO:0000076">
    <property type="term" value="P:DNA replication checkpoint signaling"/>
    <property type="evidence" value="ECO:0007669"/>
    <property type="project" value="TreeGrafter"/>
</dbReference>
<evidence type="ECO:0000313" key="5">
    <source>
        <dbReference type="EMBL" id="KAK4801379.1"/>
    </source>
</evidence>
<feature type="region of interest" description="Disordered" evidence="3">
    <location>
        <begin position="318"/>
        <end position="397"/>
    </location>
</feature>
<evidence type="ECO:0000256" key="1">
    <source>
        <dbReference type="ARBA" id="ARBA00008356"/>
    </source>
</evidence>
<dbReference type="GO" id="GO:0000278">
    <property type="term" value="P:mitotic cell cycle"/>
    <property type="evidence" value="ECO:0007669"/>
    <property type="project" value="TreeGrafter"/>
</dbReference>
<organism evidence="5 6">
    <name type="scientific">Trapa natans</name>
    <name type="common">Water chestnut</name>
    <dbReference type="NCBI Taxonomy" id="22666"/>
    <lineage>
        <taxon>Eukaryota</taxon>
        <taxon>Viridiplantae</taxon>
        <taxon>Streptophyta</taxon>
        <taxon>Embryophyta</taxon>
        <taxon>Tracheophyta</taxon>
        <taxon>Spermatophyta</taxon>
        <taxon>Magnoliopsida</taxon>
        <taxon>eudicotyledons</taxon>
        <taxon>Gunneridae</taxon>
        <taxon>Pentapetalae</taxon>
        <taxon>rosids</taxon>
        <taxon>malvids</taxon>
        <taxon>Myrtales</taxon>
        <taxon>Lythraceae</taxon>
        <taxon>Trapa</taxon>
    </lineage>
</organism>
<dbReference type="GO" id="GO:0005634">
    <property type="term" value="C:nucleus"/>
    <property type="evidence" value="ECO:0007669"/>
    <property type="project" value="TreeGrafter"/>
</dbReference>
<dbReference type="InterPro" id="IPR038090">
    <property type="entry name" value="Cdt1_C_WH_dom_sf"/>
</dbReference>
<feature type="region of interest" description="Disordered" evidence="3">
    <location>
        <begin position="228"/>
        <end position="262"/>
    </location>
</feature>
<reference evidence="5 6" key="1">
    <citation type="journal article" date="2023" name="Hortic Res">
        <title>Pangenome of water caltrop reveals structural variations and asymmetric subgenome divergence after allopolyploidization.</title>
        <authorList>
            <person name="Zhang X."/>
            <person name="Chen Y."/>
            <person name="Wang L."/>
            <person name="Yuan Y."/>
            <person name="Fang M."/>
            <person name="Shi L."/>
            <person name="Lu R."/>
            <person name="Comes H.P."/>
            <person name="Ma Y."/>
            <person name="Chen Y."/>
            <person name="Huang G."/>
            <person name="Zhou Y."/>
            <person name="Zheng Z."/>
            <person name="Qiu Y."/>
        </authorList>
    </citation>
    <scope>NUCLEOTIDE SEQUENCE [LARGE SCALE GENOMIC DNA]</scope>
    <source>
        <strain evidence="5">F231</strain>
    </source>
</reference>
<dbReference type="CDD" id="cd08767">
    <property type="entry name" value="Cdt1_c"/>
    <property type="match status" value="1"/>
</dbReference>
<dbReference type="SUPFAM" id="SSF46785">
    <property type="entry name" value="Winged helix' DNA-binding domain"/>
    <property type="match status" value="1"/>
</dbReference>
<dbReference type="InterPro" id="IPR036390">
    <property type="entry name" value="WH_DNA-bd_sf"/>
</dbReference>
<proteinExistence type="inferred from homology"/>
<dbReference type="InterPro" id="IPR045173">
    <property type="entry name" value="Cdt1"/>
</dbReference>
<keyword evidence="6" id="KW-1185">Reference proteome</keyword>
<comment type="caution">
    <text evidence="5">The sequence shown here is derived from an EMBL/GenBank/DDBJ whole genome shotgun (WGS) entry which is preliminary data.</text>
</comment>
<dbReference type="Pfam" id="PF08839">
    <property type="entry name" value="CDT1"/>
    <property type="match status" value="1"/>
</dbReference>
<gene>
    <name evidence="5" type="ORF">SAY86_021866</name>
</gene>
<protein>
    <recommendedName>
        <fullName evidence="4">CDT1 Geminin-binding domain-containing protein</fullName>
    </recommendedName>
</protein>
<dbReference type="GO" id="GO:0003677">
    <property type="term" value="F:DNA binding"/>
    <property type="evidence" value="ECO:0007669"/>
    <property type="project" value="InterPro"/>
</dbReference>
<dbReference type="Pfam" id="PF16679">
    <property type="entry name" value="CDT1_C"/>
    <property type="match status" value="1"/>
</dbReference>
<feature type="compositionally biased region" description="Basic and acidic residues" evidence="3">
    <location>
        <begin position="330"/>
        <end position="344"/>
    </location>
</feature>
<keyword evidence="2" id="KW-0131">Cell cycle</keyword>
<dbReference type="GO" id="GO:0071163">
    <property type="term" value="P:DNA replication preinitiation complex assembly"/>
    <property type="evidence" value="ECO:0007669"/>
    <property type="project" value="InterPro"/>
</dbReference>
<evidence type="ECO:0000259" key="4">
    <source>
        <dbReference type="SMART" id="SM01075"/>
    </source>
</evidence>
<comment type="similarity">
    <text evidence="1">Belongs to the Cdt1 family.</text>
</comment>
<sequence>MESPDQARTPCQSNKPAFSSSRRTKASGEAALSSNTLDCKTKTPPLINPNRIRNRGLALSVSDVRKAAERLRESNEERPDMEAKSARKQILSWESPVKKVKRSDKLPEKYEALNQFFSNLDASIKLLRMRAAVPFFTVLSKQIECLSDRRFTYQHLAQLKYILPEVIEIKRDLVFDEQTSCMKPDLRVTLNAQSVENDGSSGSRIRPVDLRKLFHTRLLDFIKSHPKGEEIPEEPLPPPFNRTGHNKYSKETPSADSSLLSPHATRVDHSEFQAGKPSHLSQTYQRHFSRKITKEVPTTPLPDEILEKFDPLDAKVDDKTLSCSSSTPAKETHSLKDGTPERTSHVQFTPAKFISTPLGLTPSTPAIQRRPKRSSFSPEDGPAKSPPNKLLRRLPRNRSLKFESPLKSDKIEDRMSLADVDILSDDLVLSIREKERRSMEERDPAISQAKRRHQIITELPKLFNTVYFLFQSSKRNVMTREELIYQIITSGLDIVDRKEVEEELDVLKELAPEWISEQIATSGDALFRVNKAVSPSSVRALLAEAK</sequence>
<feature type="compositionally biased region" description="Polar residues" evidence="3">
    <location>
        <begin position="9"/>
        <end position="21"/>
    </location>
</feature>
<dbReference type="EMBL" id="JAXQNO010000003">
    <property type="protein sequence ID" value="KAK4801379.1"/>
    <property type="molecule type" value="Genomic_DNA"/>
</dbReference>
<dbReference type="Proteomes" id="UP001346149">
    <property type="component" value="Unassembled WGS sequence"/>
</dbReference>
<accession>A0AAN7RDC7</accession>
<dbReference type="InterPro" id="IPR014939">
    <property type="entry name" value="CDT1_Gemini-bd-like"/>
</dbReference>
<feature type="region of interest" description="Disordered" evidence="3">
    <location>
        <begin position="1"/>
        <end position="51"/>
    </location>
</feature>
<dbReference type="SMART" id="SM01075">
    <property type="entry name" value="CDT1"/>
    <property type="match status" value="1"/>
</dbReference>
<dbReference type="AlphaFoldDB" id="A0AAN7RDC7"/>
<dbReference type="CDD" id="cd08674">
    <property type="entry name" value="Cdt1_m"/>
    <property type="match status" value="1"/>
</dbReference>
<dbReference type="PANTHER" id="PTHR28637:SF1">
    <property type="entry name" value="DNA REPLICATION FACTOR CDT1"/>
    <property type="match status" value="1"/>
</dbReference>
<dbReference type="GO" id="GO:0070182">
    <property type="term" value="F:DNA polymerase binding"/>
    <property type="evidence" value="ECO:0007669"/>
    <property type="project" value="TreeGrafter"/>
</dbReference>
<evidence type="ECO:0000313" key="6">
    <source>
        <dbReference type="Proteomes" id="UP001346149"/>
    </source>
</evidence>
<evidence type="ECO:0000256" key="3">
    <source>
        <dbReference type="SAM" id="MobiDB-lite"/>
    </source>
</evidence>
<dbReference type="GO" id="GO:0030174">
    <property type="term" value="P:regulation of DNA-templated DNA replication initiation"/>
    <property type="evidence" value="ECO:0007669"/>
    <property type="project" value="InterPro"/>
</dbReference>